<dbReference type="EMBL" id="JARGEI010000026">
    <property type="protein sequence ID" value="KAJ8708320.1"/>
    <property type="molecule type" value="Genomic_DNA"/>
</dbReference>
<keyword evidence="4" id="KW-0496">Mitochondrion</keyword>
<keyword evidence="5" id="KW-0687">Ribonucleoprotein</keyword>
<sequence length="134" mass="15152">MSLPPASGTGRYFARAAKSIRLIRQGCTNRPFFHISVTHRRRLNSQPVIEQLGSYDPMPNTNNEKLVALNLERVKFWLGKGAHVTDPVAELLGLSGFFPIHPRSYMTAWRNRRTERENIAKLEAEQAKAKPPAS</sequence>
<dbReference type="GO" id="GO:0032543">
    <property type="term" value="P:mitochondrial translation"/>
    <property type="evidence" value="ECO:0007669"/>
    <property type="project" value="TreeGrafter"/>
</dbReference>
<dbReference type="FunFam" id="3.30.1320.10:FF:000004">
    <property type="entry name" value="28S ribosomal protein S16, mitochondrial"/>
    <property type="match status" value="1"/>
</dbReference>
<accession>A0AAD7YA51</accession>
<keyword evidence="9" id="KW-1185">Reference proteome</keyword>
<evidence type="ECO:0000256" key="6">
    <source>
        <dbReference type="ARBA" id="ARBA00035263"/>
    </source>
</evidence>
<gene>
    <name evidence="8" type="ORF">PYW07_010445</name>
</gene>
<evidence type="ECO:0000256" key="5">
    <source>
        <dbReference type="ARBA" id="ARBA00023274"/>
    </source>
</evidence>
<reference evidence="8" key="1">
    <citation type="submission" date="2023-03" db="EMBL/GenBank/DDBJ databases">
        <title>Chromosome-level genomes of two armyworms, Mythimna separata and Mythimna loreyi, provide insights into the biosynthesis and reception of sex pheromones.</title>
        <authorList>
            <person name="Zhao H."/>
        </authorList>
    </citation>
    <scope>NUCLEOTIDE SEQUENCE</scope>
    <source>
        <strain evidence="8">BeijingLab</strain>
        <tissue evidence="8">Pupa</tissue>
    </source>
</reference>
<proteinExistence type="inferred from homology"/>
<dbReference type="Proteomes" id="UP001231518">
    <property type="component" value="Chromosome 25"/>
</dbReference>
<dbReference type="PANTHER" id="PTHR12919:SF20">
    <property type="entry name" value="SMALL RIBOSOMAL SUBUNIT PROTEIN BS16M"/>
    <property type="match status" value="1"/>
</dbReference>
<dbReference type="HAMAP" id="MF_00385">
    <property type="entry name" value="Ribosomal_bS16"/>
    <property type="match status" value="1"/>
</dbReference>
<comment type="subcellular location">
    <subcellularLocation>
        <location evidence="1">Mitochondrion</location>
    </subcellularLocation>
</comment>
<dbReference type="InterPro" id="IPR023803">
    <property type="entry name" value="Ribosomal_bS16_dom_sf"/>
</dbReference>
<comment type="similarity">
    <text evidence="2">Belongs to the bacterial ribosomal protein bS16 family.</text>
</comment>
<evidence type="ECO:0000256" key="1">
    <source>
        <dbReference type="ARBA" id="ARBA00004173"/>
    </source>
</evidence>
<dbReference type="GO" id="GO:0003735">
    <property type="term" value="F:structural constituent of ribosome"/>
    <property type="evidence" value="ECO:0007669"/>
    <property type="project" value="InterPro"/>
</dbReference>
<comment type="caution">
    <text evidence="8">The sequence shown here is derived from an EMBL/GenBank/DDBJ whole genome shotgun (WGS) entry which is preliminary data.</text>
</comment>
<evidence type="ECO:0000256" key="2">
    <source>
        <dbReference type="ARBA" id="ARBA00006668"/>
    </source>
</evidence>
<evidence type="ECO:0000313" key="9">
    <source>
        <dbReference type="Proteomes" id="UP001231518"/>
    </source>
</evidence>
<dbReference type="Pfam" id="PF00886">
    <property type="entry name" value="Ribosomal_S16"/>
    <property type="match status" value="1"/>
</dbReference>
<dbReference type="PANTHER" id="PTHR12919">
    <property type="entry name" value="30S RIBOSOMAL PROTEIN S16"/>
    <property type="match status" value="1"/>
</dbReference>
<keyword evidence="3" id="KW-0689">Ribosomal protein</keyword>
<dbReference type="Gene3D" id="3.30.1320.10">
    <property type="match status" value="1"/>
</dbReference>
<evidence type="ECO:0000313" key="8">
    <source>
        <dbReference type="EMBL" id="KAJ8708320.1"/>
    </source>
</evidence>
<evidence type="ECO:0000256" key="3">
    <source>
        <dbReference type="ARBA" id="ARBA00022980"/>
    </source>
</evidence>
<dbReference type="GO" id="GO:0005763">
    <property type="term" value="C:mitochondrial small ribosomal subunit"/>
    <property type="evidence" value="ECO:0007669"/>
    <property type="project" value="TreeGrafter"/>
</dbReference>
<dbReference type="NCBIfam" id="TIGR00002">
    <property type="entry name" value="S16"/>
    <property type="match status" value="1"/>
</dbReference>
<dbReference type="AlphaFoldDB" id="A0AAD7YA51"/>
<organism evidence="8 9">
    <name type="scientific">Mythimna separata</name>
    <name type="common">Oriental armyworm</name>
    <name type="synonym">Pseudaletia separata</name>
    <dbReference type="NCBI Taxonomy" id="271217"/>
    <lineage>
        <taxon>Eukaryota</taxon>
        <taxon>Metazoa</taxon>
        <taxon>Ecdysozoa</taxon>
        <taxon>Arthropoda</taxon>
        <taxon>Hexapoda</taxon>
        <taxon>Insecta</taxon>
        <taxon>Pterygota</taxon>
        <taxon>Neoptera</taxon>
        <taxon>Endopterygota</taxon>
        <taxon>Lepidoptera</taxon>
        <taxon>Glossata</taxon>
        <taxon>Ditrysia</taxon>
        <taxon>Noctuoidea</taxon>
        <taxon>Noctuidae</taxon>
        <taxon>Noctuinae</taxon>
        <taxon>Hadenini</taxon>
        <taxon>Mythimna</taxon>
    </lineage>
</organism>
<name>A0AAD7YA51_MYTSE</name>
<protein>
    <recommendedName>
        <fullName evidence="6">Small ribosomal subunit protein bS16m</fullName>
    </recommendedName>
    <alternativeName>
        <fullName evidence="7">28S ribosomal protein S16, mitochondrial</fullName>
    </alternativeName>
</protein>
<dbReference type="SUPFAM" id="SSF54565">
    <property type="entry name" value="Ribosomal protein S16"/>
    <property type="match status" value="1"/>
</dbReference>
<evidence type="ECO:0000256" key="7">
    <source>
        <dbReference type="ARBA" id="ARBA00035438"/>
    </source>
</evidence>
<dbReference type="GO" id="GO:0005743">
    <property type="term" value="C:mitochondrial inner membrane"/>
    <property type="evidence" value="ECO:0007669"/>
    <property type="project" value="UniProtKB-ARBA"/>
</dbReference>
<dbReference type="InterPro" id="IPR000307">
    <property type="entry name" value="Ribosomal_bS16"/>
</dbReference>
<evidence type="ECO:0000256" key="4">
    <source>
        <dbReference type="ARBA" id="ARBA00023128"/>
    </source>
</evidence>